<dbReference type="PANTHER" id="PTHR43056:SF10">
    <property type="entry name" value="COCE_NOND FAMILY, PUTATIVE (AFU_ORTHOLOGUE AFUA_7G00600)-RELATED"/>
    <property type="match status" value="1"/>
</dbReference>
<dbReference type="eggNOG" id="COG2936">
    <property type="taxonomic scope" value="Bacteria"/>
</dbReference>
<proteinExistence type="predicted"/>
<organism evidence="3 4">
    <name type="scientific">Ewingella americana (strain ATCC 33852 / DSM 4580 / CCUG 14506 / JCM 5911 / LMG 7869 / NCTC 12157 / CDC 1468-78)</name>
    <dbReference type="NCBI Taxonomy" id="910964"/>
    <lineage>
        <taxon>Bacteria</taxon>
        <taxon>Pseudomonadati</taxon>
        <taxon>Pseudomonadota</taxon>
        <taxon>Gammaproteobacteria</taxon>
        <taxon>Enterobacterales</taxon>
        <taxon>Yersiniaceae</taxon>
        <taxon>Ewingella</taxon>
    </lineage>
</organism>
<dbReference type="InterPro" id="IPR008979">
    <property type="entry name" value="Galactose-bd-like_sf"/>
</dbReference>
<keyword evidence="1 3" id="KW-0378">Hydrolase</keyword>
<evidence type="ECO:0000313" key="4">
    <source>
        <dbReference type="Proteomes" id="UP000028640"/>
    </source>
</evidence>
<dbReference type="NCBIfam" id="TIGR00976">
    <property type="entry name" value="CocE_NonD"/>
    <property type="match status" value="1"/>
</dbReference>
<dbReference type="Gene3D" id="3.40.50.1820">
    <property type="entry name" value="alpha/beta hydrolase"/>
    <property type="match status" value="1"/>
</dbReference>
<reference evidence="3 4" key="1">
    <citation type="submission" date="2014-05" db="EMBL/GenBank/DDBJ databases">
        <title>ATOL: Assembling a taxonomically balanced genome-scale reconstruction of the evolutionary history of the Enterobacteriaceae.</title>
        <authorList>
            <person name="Plunkett G.III."/>
            <person name="Neeno-Eckwall E.C."/>
            <person name="Glasner J.D."/>
            <person name="Perna N.T."/>
        </authorList>
    </citation>
    <scope>NUCLEOTIDE SEQUENCE [LARGE SCALE GENOMIC DNA]</scope>
    <source>
        <strain evidence="3 4">ATCC 33852</strain>
    </source>
</reference>
<dbReference type="Pfam" id="PF02129">
    <property type="entry name" value="Peptidase_S15"/>
    <property type="match status" value="1"/>
</dbReference>
<dbReference type="Gene3D" id="1.10.3020.10">
    <property type="entry name" value="alpha-amino acid ester hydrolase ( Helical cap domain)"/>
    <property type="match status" value="1"/>
</dbReference>
<keyword evidence="3" id="KW-0645">Protease</keyword>
<dbReference type="EC" id="3.-.-.-" evidence="3"/>
<comment type="caution">
    <text evidence="3">The sequence shown here is derived from an EMBL/GenBank/DDBJ whole genome shotgun (WGS) entry which is preliminary data.</text>
</comment>
<evidence type="ECO:0000313" key="3">
    <source>
        <dbReference type="EMBL" id="KFC83277.1"/>
    </source>
</evidence>
<accession>A0A085GHT2</accession>
<protein>
    <submittedName>
        <fullName evidence="3">X-Pro dipeptidyl-peptidase</fullName>
        <ecNumber evidence="3">3.-.-.-</ecNumber>
        <ecNumber evidence="3">3.4.11.-</ecNumber>
    </submittedName>
</protein>
<dbReference type="SUPFAM" id="SSF53474">
    <property type="entry name" value="alpha/beta-Hydrolases"/>
    <property type="match status" value="1"/>
</dbReference>
<dbReference type="STRING" id="910964.GEAM_1347"/>
<feature type="domain" description="Xaa-Pro dipeptidyl-peptidase C-terminal" evidence="2">
    <location>
        <begin position="335"/>
        <end position="612"/>
    </location>
</feature>
<keyword evidence="3" id="KW-0031">Aminopeptidase</keyword>
<dbReference type="EC" id="3.4.11.-" evidence="3"/>
<dbReference type="SMART" id="SM00939">
    <property type="entry name" value="PepX_C"/>
    <property type="match status" value="1"/>
</dbReference>
<dbReference type="InterPro" id="IPR005674">
    <property type="entry name" value="CocE/Ser_esterase"/>
</dbReference>
<dbReference type="Proteomes" id="UP000028640">
    <property type="component" value="Unassembled WGS sequence"/>
</dbReference>
<dbReference type="InterPro" id="IPR029058">
    <property type="entry name" value="AB_hydrolase_fold"/>
</dbReference>
<dbReference type="Pfam" id="PF08530">
    <property type="entry name" value="PepX_C"/>
    <property type="match status" value="1"/>
</dbReference>
<keyword evidence="4" id="KW-1185">Reference proteome</keyword>
<dbReference type="Gene3D" id="2.60.120.260">
    <property type="entry name" value="Galactose-binding domain-like"/>
    <property type="match status" value="1"/>
</dbReference>
<dbReference type="SUPFAM" id="SSF49785">
    <property type="entry name" value="Galactose-binding domain-like"/>
    <property type="match status" value="1"/>
</dbReference>
<dbReference type="PANTHER" id="PTHR43056">
    <property type="entry name" value="PEPTIDASE S9 PROLYL OLIGOPEPTIDASE"/>
    <property type="match status" value="1"/>
</dbReference>
<dbReference type="InterPro" id="IPR050585">
    <property type="entry name" value="Xaa-Pro_dipeptidyl-ppase/CocE"/>
</dbReference>
<dbReference type="GO" id="GO:0004177">
    <property type="term" value="F:aminopeptidase activity"/>
    <property type="evidence" value="ECO:0007669"/>
    <property type="project" value="UniProtKB-KW"/>
</dbReference>
<dbReference type="InterPro" id="IPR013736">
    <property type="entry name" value="Xaa-Pro_dipept_C"/>
</dbReference>
<name>A0A085GHT2_EWIA3</name>
<dbReference type="GeneID" id="78379690"/>
<evidence type="ECO:0000259" key="2">
    <source>
        <dbReference type="SMART" id="SM00939"/>
    </source>
</evidence>
<dbReference type="GO" id="GO:0008239">
    <property type="term" value="F:dipeptidyl-peptidase activity"/>
    <property type="evidence" value="ECO:0007669"/>
    <property type="project" value="InterPro"/>
</dbReference>
<dbReference type="InterPro" id="IPR000383">
    <property type="entry name" value="Xaa-Pro-like_dom"/>
</dbReference>
<gene>
    <name evidence="3" type="ORF">GEAM_1347</name>
</gene>
<evidence type="ECO:0000256" key="1">
    <source>
        <dbReference type="ARBA" id="ARBA00022801"/>
    </source>
</evidence>
<dbReference type="RefSeq" id="WP_244956601.1">
    <property type="nucleotide sequence ID" value="NZ_JMPJ01000038.1"/>
</dbReference>
<dbReference type="AlphaFoldDB" id="A0A085GHT2"/>
<dbReference type="EMBL" id="JMPJ01000038">
    <property type="protein sequence ID" value="KFC83277.1"/>
    <property type="molecule type" value="Genomic_DNA"/>
</dbReference>
<sequence length="619" mass="68711">MNKSQSNVVAHPMVRLGDCRVAMRDGVHLSTDVYLPDAPIAPLPVVIERTPYDKRGQSRSEVNRDGTQISREAMALALVKRGYAVVFQDCRGRYGSEGIFTKYTSEGPDGVDTLAWILEQPWCNGQIGSMGLSYAAHTQMAMACLNPPGLKTMVLDSGGFSNAYRCGIRQGGAFELKQATWAYKQAKESPEAQQNPLILQALEQEDIRDWFAAMPWTPGHSPLRHVPEYEAYLFEQWSQGTFGPYWQQNGIYAEGSYERIPDMPVLFMSSWYDAYVSSTLDNFNAFCRGKTAPQRLIMGPWLHGDRNVTYSGNVEFGDAAAFDANVETDWLSCRIDWFDRWLKPTEAQPQGHQVAAFAMGGGSGKKDESGRLIHGGQWLHDVQWPLAESQKQVLYLHADHSLLSQPPESAQGELRYQADPRNPVPTIGGALTSGLPVFAGGAFDQRETPEFFGSRGDNLPLSARSDILVFETGPLTEDLLLAGEIRVHLWVASDAPDTDFTAKLVDIYPPSEDYPQGYAMNITDGIIRCRYRHGWDREQMLTPGQAAEVVIEPFATCNLFRAGHRLRLDIASSNFPHFDCNPNSGEPEGQARLKRVATNSVFVCAGRASRLELTVKKGS</sequence>